<sequence>MTSTAVAAERPKIALVLSGGGAKGAAHIGVLQVLEEMRIPVDMVLGTSMGSYVAGMYAMGYSATEVKEKTLHLDWNKGYQDGVTRQDLALRQKQQADDFQFQTNIGISDGKVKLPEGVYLGHGMAALLRDATSNLPALRSFNELPIPYRAIATDIETVQPVILSQGNLALAMQASMSIPGALKPVELEGKLLADGGIVNNLPIDIAKKMGAQVVIAVDISDKLKSREELDSALGIIDQLTTYMTRSGTERQLALMGAQDILLTPDVAGFAVADFDRMPQIVERGKSAAYLAMSQLRHLSLAPQQYAAYQQAKLDRRSQLNVQPAYYLDRIEIHNNSRLSDKVLRSMLQVETGKVQTTENLEAGIERINALGTFERVTYEIDEEQGQNVLVVNVTEKRWGPNYLDFTLGFEDDFQSRSNYMYGAAYTLTNLTDYGAEWRNEAILGSWKKISSEFYAPLDASQTFYGQFGGAYRNEVRAIFFEDGQNAWGKALTAAEGYVNLENGTWSLYGDIGWNVRPWSRVGVGLEGSTSSLTLQGYSGKERVNTWGPYLFYLHDTLDSRYFPASGTYGSLRLASIHAQGDYAISPVGEWGTVSDVELRQPWQLSSRQVLDLRLTGGGSSVDELLPLYLQDLGGLFNLSGYQRYQLNGRYKLFGAIIYRYQLLENNFGALKAPVYAGWSLERGNVWNHKAEINWDDMHSAGSVYVGSDSFLGPIYLAYGRSDSGESSFYLFFGNAFGQ</sequence>
<evidence type="ECO:0000256" key="2">
    <source>
        <dbReference type="ARBA" id="ARBA00022801"/>
    </source>
</evidence>
<dbReference type="PANTHER" id="PTHR14226">
    <property type="entry name" value="NEUROPATHY TARGET ESTERASE/SWISS CHEESE D.MELANOGASTER"/>
    <property type="match status" value="1"/>
</dbReference>
<keyword evidence="10" id="KW-1185">Reference proteome</keyword>
<dbReference type="Gene3D" id="3.10.20.310">
    <property type="entry name" value="membrane protein fhac"/>
    <property type="match status" value="1"/>
</dbReference>
<comment type="caution">
    <text evidence="9">The sequence shown here is derived from an EMBL/GenBank/DDBJ whole genome shotgun (WGS) entry which is preliminary data.</text>
</comment>
<keyword evidence="4 6" id="KW-0443">Lipid metabolism</keyword>
<dbReference type="InterPro" id="IPR010827">
    <property type="entry name" value="BamA/TamA_POTRA"/>
</dbReference>
<feature type="short sequence motif" description="GXGXXG" evidence="6">
    <location>
        <begin position="19"/>
        <end position="24"/>
    </location>
</feature>
<evidence type="ECO:0000256" key="5">
    <source>
        <dbReference type="ARBA" id="ARBA00023136"/>
    </source>
</evidence>
<dbReference type="Proteomes" id="UP001595692">
    <property type="component" value="Unassembled WGS sequence"/>
</dbReference>
<feature type="short sequence motif" description="GXSXG" evidence="6">
    <location>
        <begin position="46"/>
        <end position="50"/>
    </location>
</feature>
<dbReference type="SUPFAM" id="SSF52151">
    <property type="entry name" value="FabD/lysophospholipase-like"/>
    <property type="match status" value="1"/>
</dbReference>
<dbReference type="RefSeq" id="WP_377150830.1">
    <property type="nucleotide sequence ID" value="NZ_JBHSAF010000002.1"/>
</dbReference>
<organism evidence="9 10">
    <name type="scientific">Pseudaeromonas sharmana</name>
    <dbReference type="NCBI Taxonomy" id="328412"/>
    <lineage>
        <taxon>Bacteria</taxon>
        <taxon>Pseudomonadati</taxon>
        <taxon>Pseudomonadota</taxon>
        <taxon>Gammaproteobacteria</taxon>
        <taxon>Aeromonadales</taxon>
        <taxon>Aeromonadaceae</taxon>
        <taxon>Pseudaeromonas</taxon>
    </lineage>
</organism>
<feature type="active site" description="Nucleophile" evidence="6">
    <location>
        <position position="48"/>
    </location>
</feature>
<evidence type="ECO:0000256" key="3">
    <source>
        <dbReference type="ARBA" id="ARBA00022963"/>
    </source>
</evidence>
<gene>
    <name evidence="9" type="ORF">ACFOSS_04275</name>
</gene>
<evidence type="ECO:0000256" key="1">
    <source>
        <dbReference type="ARBA" id="ARBA00004370"/>
    </source>
</evidence>
<evidence type="ECO:0000259" key="8">
    <source>
        <dbReference type="PROSITE" id="PS51779"/>
    </source>
</evidence>
<feature type="short sequence motif" description="DGA/G" evidence="6">
    <location>
        <begin position="194"/>
        <end position="196"/>
    </location>
</feature>
<dbReference type="InterPro" id="IPR034746">
    <property type="entry name" value="POTRA"/>
</dbReference>
<feature type="domain" description="PNPLA" evidence="7">
    <location>
        <begin position="15"/>
        <end position="207"/>
    </location>
</feature>
<proteinExistence type="predicted"/>
<dbReference type="Pfam" id="PF01734">
    <property type="entry name" value="Patatin"/>
    <property type="match status" value="1"/>
</dbReference>
<reference evidence="10" key="1">
    <citation type="journal article" date="2019" name="Int. J. Syst. Evol. Microbiol.">
        <title>The Global Catalogue of Microorganisms (GCM) 10K type strain sequencing project: providing services to taxonomists for standard genome sequencing and annotation.</title>
        <authorList>
            <consortium name="The Broad Institute Genomics Platform"/>
            <consortium name="The Broad Institute Genome Sequencing Center for Infectious Disease"/>
            <person name="Wu L."/>
            <person name="Ma J."/>
        </authorList>
    </citation>
    <scope>NUCLEOTIDE SEQUENCE [LARGE SCALE GENOMIC DNA]</scope>
    <source>
        <strain evidence="10">CCUG 54939</strain>
    </source>
</reference>
<dbReference type="Gene3D" id="3.40.1090.10">
    <property type="entry name" value="Cytosolic phospholipase A2 catalytic domain"/>
    <property type="match status" value="2"/>
</dbReference>
<evidence type="ECO:0000256" key="6">
    <source>
        <dbReference type="PROSITE-ProRule" id="PRU01161"/>
    </source>
</evidence>
<keyword evidence="2 6" id="KW-0378">Hydrolase</keyword>
<evidence type="ECO:0000313" key="10">
    <source>
        <dbReference type="Proteomes" id="UP001595692"/>
    </source>
</evidence>
<feature type="active site" description="Proton acceptor" evidence="6">
    <location>
        <position position="194"/>
    </location>
</feature>
<protein>
    <submittedName>
        <fullName evidence="9">Patatin-like phospholipase family protein</fullName>
    </submittedName>
</protein>
<name>A0ABV8CKL2_9GAMM</name>
<keyword evidence="5" id="KW-0472">Membrane</keyword>
<dbReference type="PANTHER" id="PTHR14226:SF29">
    <property type="entry name" value="NEUROPATHY TARGET ESTERASE SWS"/>
    <property type="match status" value="1"/>
</dbReference>
<dbReference type="PROSITE" id="PS51779">
    <property type="entry name" value="POTRA"/>
    <property type="match status" value="1"/>
</dbReference>
<dbReference type="InterPro" id="IPR016035">
    <property type="entry name" value="Acyl_Trfase/lysoPLipase"/>
</dbReference>
<evidence type="ECO:0000256" key="4">
    <source>
        <dbReference type="ARBA" id="ARBA00023098"/>
    </source>
</evidence>
<keyword evidence="3 6" id="KW-0442">Lipid degradation</keyword>
<dbReference type="InterPro" id="IPR050301">
    <property type="entry name" value="NTE"/>
</dbReference>
<dbReference type="InterPro" id="IPR002641">
    <property type="entry name" value="PNPLA_dom"/>
</dbReference>
<evidence type="ECO:0000259" key="7">
    <source>
        <dbReference type="PROSITE" id="PS51635"/>
    </source>
</evidence>
<evidence type="ECO:0000313" key="9">
    <source>
        <dbReference type="EMBL" id="MFC3912689.1"/>
    </source>
</evidence>
<accession>A0ABV8CKL2</accession>
<dbReference type="EMBL" id="JBHSAF010000002">
    <property type="protein sequence ID" value="MFC3912689.1"/>
    <property type="molecule type" value="Genomic_DNA"/>
</dbReference>
<dbReference type="PROSITE" id="PS51635">
    <property type="entry name" value="PNPLA"/>
    <property type="match status" value="1"/>
</dbReference>
<feature type="domain" description="POTRA" evidence="8">
    <location>
        <begin position="325"/>
        <end position="396"/>
    </location>
</feature>
<dbReference type="Pfam" id="PF07244">
    <property type="entry name" value="POTRA"/>
    <property type="match status" value="1"/>
</dbReference>
<comment type="subcellular location">
    <subcellularLocation>
        <location evidence="1">Membrane</location>
    </subcellularLocation>
</comment>
<dbReference type="CDD" id="cd07205">
    <property type="entry name" value="Pat_PNPLA6_PNPLA7_NTE1_like"/>
    <property type="match status" value="1"/>
</dbReference>